<dbReference type="InterPro" id="IPR037185">
    <property type="entry name" value="EmrE-like"/>
</dbReference>
<proteinExistence type="predicted"/>
<evidence type="ECO:0000313" key="3">
    <source>
        <dbReference type="EMBL" id="SEO04836.1"/>
    </source>
</evidence>
<keyword evidence="1" id="KW-1133">Transmembrane helix</keyword>
<feature type="domain" description="EamA" evidence="2">
    <location>
        <begin position="146"/>
        <end position="276"/>
    </location>
</feature>
<dbReference type="InterPro" id="IPR000620">
    <property type="entry name" value="EamA_dom"/>
</dbReference>
<feature type="transmembrane region" description="Helical" evidence="1">
    <location>
        <begin position="205"/>
        <end position="226"/>
    </location>
</feature>
<feature type="transmembrane region" description="Helical" evidence="1">
    <location>
        <begin position="30"/>
        <end position="49"/>
    </location>
</feature>
<keyword evidence="1" id="KW-0472">Membrane</keyword>
<dbReference type="Pfam" id="PF00892">
    <property type="entry name" value="EamA"/>
    <property type="match status" value="1"/>
</dbReference>
<feature type="transmembrane region" description="Helical" evidence="1">
    <location>
        <begin position="140"/>
        <end position="160"/>
    </location>
</feature>
<dbReference type="Proteomes" id="UP000199372">
    <property type="component" value="Unassembled WGS sequence"/>
</dbReference>
<name>A0A1H8LJ78_9RHOB</name>
<organism evidence="3 4">
    <name type="scientific">Palleronia pelagia</name>
    <dbReference type="NCBI Taxonomy" id="387096"/>
    <lineage>
        <taxon>Bacteria</taxon>
        <taxon>Pseudomonadati</taxon>
        <taxon>Pseudomonadota</taxon>
        <taxon>Alphaproteobacteria</taxon>
        <taxon>Rhodobacterales</taxon>
        <taxon>Roseobacteraceae</taxon>
        <taxon>Palleronia</taxon>
    </lineage>
</organism>
<dbReference type="OrthoDB" id="9783707at2"/>
<dbReference type="EMBL" id="FOCM01000010">
    <property type="protein sequence ID" value="SEO04836.1"/>
    <property type="molecule type" value="Genomic_DNA"/>
</dbReference>
<accession>A0A1H8LJ78</accession>
<reference evidence="4" key="1">
    <citation type="submission" date="2016-10" db="EMBL/GenBank/DDBJ databases">
        <authorList>
            <person name="Varghese N."/>
            <person name="Submissions S."/>
        </authorList>
    </citation>
    <scope>NUCLEOTIDE SEQUENCE [LARGE SCALE GENOMIC DNA]</scope>
    <source>
        <strain evidence="4">DSM 26893</strain>
    </source>
</reference>
<protein>
    <submittedName>
        <fullName evidence="3">EamA-like transporter family protein</fullName>
    </submittedName>
</protein>
<feature type="transmembrane region" description="Helical" evidence="1">
    <location>
        <begin position="100"/>
        <end position="128"/>
    </location>
</feature>
<feature type="transmembrane region" description="Helical" evidence="1">
    <location>
        <begin position="232"/>
        <end position="254"/>
    </location>
</feature>
<feature type="transmembrane region" description="Helical" evidence="1">
    <location>
        <begin position="172"/>
        <end position="193"/>
    </location>
</feature>
<dbReference type="RefSeq" id="WP_091846620.1">
    <property type="nucleotide sequence ID" value="NZ_FOCM01000010.1"/>
</dbReference>
<dbReference type="SUPFAM" id="SSF103481">
    <property type="entry name" value="Multidrug resistance efflux transporter EmrE"/>
    <property type="match status" value="2"/>
</dbReference>
<evidence type="ECO:0000256" key="1">
    <source>
        <dbReference type="SAM" id="Phobius"/>
    </source>
</evidence>
<gene>
    <name evidence="3" type="ORF">SAMN04488011_11090</name>
</gene>
<dbReference type="Gene3D" id="1.10.3730.20">
    <property type="match status" value="2"/>
</dbReference>
<keyword evidence="4" id="KW-1185">Reference proteome</keyword>
<evidence type="ECO:0000313" key="4">
    <source>
        <dbReference type="Proteomes" id="UP000199372"/>
    </source>
</evidence>
<dbReference type="GO" id="GO:0016020">
    <property type="term" value="C:membrane"/>
    <property type="evidence" value="ECO:0007669"/>
    <property type="project" value="InterPro"/>
</dbReference>
<keyword evidence="1" id="KW-0812">Transmembrane</keyword>
<dbReference type="AlphaFoldDB" id="A0A1H8LJ78"/>
<feature type="transmembrane region" description="Helical" evidence="1">
    <location>
        <begin position="61"/>
        <end position="80"/>
    </location>
</feature>
<evidence type="ECO:0000259" key="2">
    <source>
        <dbReference type="Pfam" id="PF00892"/>
    </source>
</evidence>
<sequence length="278" mass="28815">MSAGIFAAVMAAAFLHAAWNSLIKFGASKITGMLILTIVQGLAGLVILLTRDLPGLEVVPWLAASGLFHAGYKLFLALAYEQGDLSRVYPIARGTAPLIVMALSGLVLTDALTGWEYAGIAVLGAGILGMARGVFSGGEAVRLLPFALGSAAMTAGYSIVDGLGARVSGDAVTFVAWLFFLDMVLFTPVCLALRGRGVLRADRRAWGLGALAAAASYGAYAIAVWAMTVAPIALVAALRESSILFAVLIGWLVLGERMHRGKALSALLIVAGVALTRL</sequence>